<dbReference type="GO" id="GO:0016740">
    <property type="term" value="F:transferase activity"/>
    <property type="evidence" value="ECO:0007669"/>
    <property type="project" value="UniProtKB-KW"/>
</dbReference>
<dbReference type="AlphaFoldDB" id="A0A414J1Q4"/>
<dbReference type="PROSITE" id="PS50305">
    <property type="entry name" value="SIRTUIN"/>
    <property type="match status" value="1"/>
</dbReference>
<feature type="binding site" evidence="3">
    <location>
        <position position="184"/>
    </location>
    <ligand>
        <name>Zn(2+)</name>
        <dbReference type="ChEBI" id="CHEBI:29105"/>
    </ligand>
</feature>
<name>A0A414J1Q4_9FIRM</name>
<accession>A0A414J1Q4</accession>
<dbReference type="Gene3D" id="3.40.50.1220">
    <property type="entry name" value="TPP-binding domain"/>
    <property type="match status" value="1"/>
</dbReference>
<evidence type="ECO:0000313" key="5">
    <source>
        <dbReference type="EMBL" id="RHE37681.1"/>
    </source>
</evidence>
<evidence type="ECO:0000259" key="4">
    <source>
        <dbReference type="PROSITE" id="PS50305"/>
    </source>
</evidence>
<organism evidence="5 6">
    <name type="scientific">Blautia obeum</name>
    <dbReference type="NCBI Taxonomy" id="40520"/>
    <lineage>
        <taxon>Bacteria</taxon>
        <taxon>Bacillati</taxon>
        <taxon>Bacillota</taxon>
        <taxon>Clostridia</taxon>
        <taxon>Lachnospirales</taxon>
        <taxon>Lachnospiraceae</taxon>
        <taxon>Blautia</taxon>
    </lineage>
</organism>
<feature type="domain" description="Deacetylase sirtuin-type" evidence="4">
    <location>
        <begin position="6"/>
        <end position="302"/>
    </location>
</feature>
<protein>
    <submittedName>
        <fullName evidence="5">NAD-dependent protein deacetylase</fullName>
    </submittedName>
</protein>
<comment type="caution">
    <text evidence="3">Lacks conserved residue(s) required for the propagation of feature annotation.</text>
</comment>
<keyword evidence="3" id="KW-0862">Zinc</keyword>
<comment type="caution">
    <text evidence="5">The sequence shown here is derived from an EMBL/GenBank/DDBJ whole genome shotgun (WGS) entry which is preliminary data.</text>
</comment>
<sequence>MQPMKNIVFENAYQKNARTLLDKLNSAEAILVGAAAGMSASCGYNFFYQNDAIFQKYLGDFHKKYGFTGAFNGFYYHYPSPEAHWAFLVRMGYMEYECPTGQPYYDLMELLEGKNYHIMTTNQDFQFTRVVSEEKLSAIQGDFRYYQCSRRCHDQIYYNKDMVYAMNAAIDENLCIPAKMIPRCPKCGAQMEPWVRGYTFLEGAKYRDEYRKINEFLEKNKEKKILFLELGVGRMTPMFIQEPFWNLTYSLPKAFYITINPKDALLPGEIEQKGLAIKEDIALVLQEAVRVKKEENKEHGEA</sequence>
<dbReference type="GO" id="GO:0046872">
    <property type="term" value="F:metal ion binding"/>
    <property type="evidence" value="ECO:0007669"/>
    <property type="project" value="UniProtKB-KW"/>
</dbReference>
<dbReference type="InterPro" id="IPR029035">
    <property type="entry name" value="DHS-like_NAD/FAD-binding_dom"/>
</dbReference>
<dbReference type="InterPro" id="IPR026590">
    <property type="entry name" value="Ssirtuin_cat_dom"/>
</dbReference>
<dbReference type="SUPFAM" id="SSF52467">
    <property type="entry name" value="DHS-like NAD/FAD-binding domain"/>
    <property type="match status" value="1"/>
</dbReference>
<reference evidence="5 6" key="1">
    <citation type="submission" date="2018-08" db="EMBL/GenBank/DDBJ databases">
        <title>A genome reference for cultivated species of the human gut microbiota.</title>
        <authorList>
            <person name="Zou Y."/>
            <person name="Xue W."/>
            <person name="Luo G."/>
        </authorList>
    </citation>
    <scope>NUCLEOTIDE SEQUENCE [LARGE SCALE GENOMIC DNA]</scope>
    <source>
        <strain evidence="5 6">AM28-23</strain>
    </source>
</reference>
<dbReference type="InterPro" id="IPR026591">
    <property type="entry name" value="Sirtuin_cat_small_dom_sf"/>
</dbReference>
<dbReference type="Proteomes" id="UP000283745">
    <property type="component" value="Unassembled WGS sequence"/>
</dbReference>
<dbReference type="RefSeq" id="WP_118050625.1">
    <property type="nucleotide sequence ID" value="NZ_CABJFK010000013.1"/>
</dbReference>
<keyword evidence="2" id="KW-0520">NAD</keyword>
<dbReference type="EMBL" id="QSKF01000013">
    <property type="protein sequence ID" value="RHE37681.1"/>
    <property type="molecule type" value="Genomic_DNA"/>
</dbReference>
<keyword evidence="1" id="KW-0808">Transferase</keyword>
<evidence type="ECO:0000313" key="6">
    <source>
        <dbReference type="Proteomes" id="UP000283745"/>
    </source>
</evidence>
<proteinExistence type="predicted"/>
<evidence type="ECO:0000256" key="1">
    <source>
        <dbReference type="ARBA" id="ARBA00022679"/>
    </source>
</evidence>
<evidence type="ECO:0000256" key="2">
    <source>
        <dbReference type="ARBA" id="ARBA00023027"/>
    </source>
</evidence>
<keyword evidence="3" id="KW-0479">Metal-binding</keyword>
<feature type="binding site" evidence="3">
    <location>
        <position position="148"/>
    </location>
    <ligand>
        <name>Zn(2+)</name>
        <dbReference type="ChEBI" id="CHEBI:29105"/>
    </ligand>
</feature>
<gene>
    <name evidence="5" type="ORF">DW740_14410</name>
</gene>
<feature type="binding site" evidence="3">
    <location>
        <position position="187"/>
    </location>
    <ligand>
        <name>Zn(2+)</name>
        <dbReference type="ChEBI" id="CHEBI:29105"/>
    </ligand>
</feature>
<evidence type="ECO:0000256" key="3">
    <source>
        <dbReference type="PROSITE-ProRule" id="PRU00236"/>
    </source>
</evidence>
<feature type="binding site" evidence="3">
    <location>
        <position position="152"/>
    </location>
    <ligand>
        <name>Zn(2+)</name>
        <dbReference type="ChEBI" id="CHEBI:29105"/>
    </ligand>
</feature>
<dbReference type="Gene3D" id="3.30.1600.10">
    <property type="entry name" value="SIR2/SIRT2 'Small Domain"/>
    <property type="match status" value="1"/>
</dbReference>